<dbReference type="EMBL" id="BKCP01004960">
    <property type="protein sequence ID" value="GER35145.1"/>
    <property type="molecule type" value="Genomic_DNA"/>
</dbReference>
<keyword evidence="2" id="KW-1185">Reference proteome</keyword>
<protein>
    <submittedName>
        <fullName evidence="1">50S ribosomal protein L25</fullName>
    </submittedName>
</protein>
<proteinExistence type="predicted"/>
<dbReference type="Proteomes" id="UP000325081">
    <property type="component" value="Unassembled WGS sequence"/>
</dbReference>
<organism evidence="1 2">
    <name type="scientific">Striga asiatica</name>
    <name type="common">Asiatic witchweed</name>
    <name type="synonym">Buchnera asiatica</name>
    <dbReference type="NCBI Taxonomy" id="4170"/>
    <lineage>
        <taxon>Eukaryota</taxon>
        <taxon>Viridiplantae</taxon>
        <taxon>Streptophyta</taxon>
        <taxon>Embryophyta</taxon>
        <taxon>Tracheophyta</taxon>
        <taxon>Spermatophyta</taxon>
        <taxon>Magnoliopsida</taxon>
        <taxon>eudicotyledons</taxon>
        <taxon>Gunneridae</taxon>
        <taxon>Pentapetalae</taxon>
        <taxon>asterids</taxon>
        <taxon>lamiids</taxon>
        <taxon>Lamiales</taxon>
        <taxon>Orobanchaceae</taxon>
        <taxon>Buchnereae</taxon>
        <taxon>Striga</taxon>
    </lineage>
</organism>
<feature type="non-terminal residue" evidence="1">
    <location>
        <position position="163"/>
    </location>
</feature>
<dbReference type="GO" id="GO:0005840">
    <property type="term" value="C:ribosome"/>
    <property type="evidence" value="ECO:0007669"/>
    <property type="project" value="UniProtKB-KW"/>
</dbReference>
<comment type="caution">
    <text evidence="1">The sequence shown here is derived from an EMBL/GenBank/DDBJ whole genome shotgun (WGS) entry which is preliminary data.</text>
</comment>
<dbReference type="AlphaFoldDB" id="A0A5A7PQD9"/>
<accession>A0A5A7PQD9</accession>
<keyword evidence="1" id="KW-0689">Ribosomal protein</keyword>
<reference evidence="2" key="1">
    <citation type="journal article" date="2019" name="Curr. Biol.">
        <title>Genome Sequence of Striga asiatica Provides Insight into the Evolution of Plant Parasitism.</title>
        <authorList>
            <person name="Yoshida S."/>
            <person name="Kim S."/>
            <person name="Wafula E.K."/>
            <person name="Tanskanen J."/>
            <person name="Kim Y.M."/>
            <person name="Honaas L."/>
            <person name="Yang Z."/>
            <person name="Spallek T."/>
            <person name="Conn C.E."/>
            <person name="Ichihashi Y."/>
            <person name="Cheong K."/>
            <person name="Cui S."/>
            <person name="Der J.P."/>
            <person name="Gundlach H."/>
            <person name="Jiao Y."/>
            <person name="Hori C."/>
            <person name="Ishida J.K."/>
            <person name="Kasahara H."/>
            <person name="Kiba T."/>
            <person name="Kim M.S."/>
            <person name="Koo N."/>
            <person name="Laohavisit A."/>
            <person name="Lee Y.H."/>
            <person name="Lumba S."/>
            <person name="McCourt P."/>
            <person name="Mortimer J.C."/>
            <person name="Mutuku J.M."/>
            <person name="Nomura T."/>
            <person name="Sasaki-Sekimoto Y."/>
            <person name="Seto Y."/>
            <person name="Wang Y."/>
            <person name="Wakatake T."/>
            <person name="Sakakibara H."/>
            <person name="Demura T."/>
            <person name="Yamaguchi S."/>
            <person name="Yoneyama K."/>
            <person name="Manabe R.I."/>
            <person name="Nelson D.C."/>
            <person name="Schulman A.H."/>
            <person name="Timko M.P."/>
            <person name="dePamphilis C.W."/>
            <person name="Choi D."/>
            <person name="Shirasu K."/>
        </authorList>
    </citation>
    <scope>NUCLEOTIDE SEQUENCE [LARGE SCALE GENOMIC DNA]</scope>
    <source>
        <strain evidence="2">cv. UVA1</strain>
    </source>
</reference>
<gene>
    <name evidence="1" type="ORF">STAS_11410</name>
</gene>
<evidence type="ECO:0000313" key="1">
    <source>
        <dbReference type="EMBL" id="GER35145.1"/>
    </source>
</evidence>
<keyword evidence="1" id="KW-0687">Ribonucleoprotein</keyword>
<name>A0A5A7PQD9_STRAF</name>
<evidence type="ECO:0000313" key="2">
    <source>
        <dbReference type="Proteomes" id="UP000325081"/>
    </source>
</evidence>
<sequence length="163" mass="18097">MHEARTLVKVYSVGETPLLIISKNNRNETSKRAIRLYPTIKAVQETESGSGVRLKIERASRVLPCLAYAESRGVHEEGAEVEAGLDYAGVDRPDFGRSLGLDGCLENGGVEEVRLRCARWRILHRQAGDRSYTDFQCEKEKNYEKCGFNSAEDSGGGKQTAFV</sequence>